<feature type="signal peptide" evidence="6">
    <location>
        <begin position="1"/>
        <end position="24"/>
    </location>
</feature>
<evidence type="ECO:0000256" key="3">
    <source>
        <dbReference type="ARBA" id="ARBA00022801"/>
    </source>
</evidence>
<dbReference type="PANTHER" id="PTHR43806:SF11">
    <property type="entry name" value="CEREVISIN-RELATED"/>
    <property type="match status" value="1"/>
</dbReference>
<dbReference type="InterPro" id="IPR036852">
    <property type="entry name" value="Peptidase_S8/S53_dom_sf"/>
</dbReference>
<keyword evidence="3 5" id="KW-0378">Hydrolase</keyword>
<keyword evidence="2 5" id="KW-0645">Protease</keyword>
<evidence type="ECO:0000256" key="5">
    <source>
        <dbReference type="PROSITE-ProRule" id="PRU01240"/>
    </source>
</evidence>
<dbReference type="Proteomes" id="UP000240506">
    <property type="component" value="Unassembled WGS sequence"/>
</dbReference>
<dbReference type="PROSITE" id="PS00136">
    <property type="entry name" value="SUBTILASE_ASP"/>
    <property type="match status" value="1"/>
</dbReference>
<dbReference type="InterPro" id="IPR023827">
    <property type="entry name" value="Peptidase_S8_Asp-AS"/>
</dbReference>
<dbReference type="SUPFAM" id="SSF52743">
    <property type="entry name" value="Subtilisin-like"/>
    <property type="match status" value="1"/>
</dbReference>
<evidence type="ECO:0000256" key="1">
    <source>
        <dbReference type="ARBA" id="ARBA00011073"/>
    </source>
</evidence>
<evidence type="ECO:0000256" key="2">
    <source>
        <dbReference type="ARBA" id="ARBA00022670"/>
    </source>
</evidence>
<feature type="active site" description="Charge relay system" evidence="5">
    <location>
        <position position="216"/>
    </location>
</feature>
<feature type="active site" description="Charge relay system" evidence="5">
    <location>
        <position position="372"/>
    </location>
</feature>
<dbReference type="Gene3D" id="3.40.50.200">
    <property type="entry name" value="Peptidase S8/S53 domain"/>
    <property type="match status" value="1"/>
</dbReference>
<dbReference type="InterPro" id="IPR000209">
    <property type="entry name" value="Peptidase_S8/S53_dom"/>
</dbReference>
<dbReference type="PANTHER" id="PTHR43806">
    <property type="entry name" value="PEPTIDASE S8"/>
    <property type="match status" value="1"/>
</dbReference>
<dbReference type="CDD" id="cd00306">
    <property type="entry name" value="Peptidases_S8_S53"/>
    <property type="match status" value="1"/>
</dbReference>
<evidence type="ECO:0000313" key="8">
    <source>
        <dbReference type="EMBL" id="PTA48516.1"/>
    </source>
</evidence>
<comment type="similarity">
    <text evidence="1 5">Belongs to the peptidase S8 family.</text>
</comment>
<dbReference type="PROSITE" id="PS50006">
    <property type="entry name" value="FHA_DOMAIN"/>
    <property type="match status" value="1"/>
</dbReference>
<organism evidence="8 9">
    <name type="scientific">Shewanella morhuae</name>
    <dbReference type="NCBI Taxonomy" id="365591"/>
    <lineage>
        <taxon>Bacteria</taxon>
        <taxon>Pseudomonadati</taxon>
        <taxon>Pseudomonadota</taxon>
        <taxon>Gammaproteobacteria</taxon>
        <taxon>Alteromonadales</taxon>
        <taxon>Shewanellaceae</taxon>
        <taxon>Shewanella</taxon>
    </lineage>
</organism>
<evidence type="ECO:0000259" key="7">
    <source>
        <dbReference type="PROSITE" id="PS50006"/>
    </source>
</evidence>
<dbReference type="EMBL" id="PYSG01000003">
    <property type="protein sequence ID" value="PTA48516.1"/>
    <property type="molecule type" value="Genomic_DNA"/>
</dbReference>
<evidence type="ECO:0000256" key="4">
    <source>
        <dbReference type="ARBA" id="ARBA00022825"/>
    </source>
</evidence>
<dbReference type="InterPro" id="IPR015500">
    <property type="entry name" value="Peptidase_S8_subtilisin-rel"/>
</dbReference>
<dbReference type="PRINTS" id="PR00723">
    <property type="entry name" value="SUBTILISIN"/>
</dbReference>
<feature type="domain" description="FHA" evidence="7">
    <location>
        <begin position="161"/>
        <end position="225"/>
    </location>
</feature>
<comment type="caution">
    <text evidence="8">The sequence shown here is derived from an EMBL/GenBank/DDBJ whole genome shotgun (WGS) entry which is preliminary data.</text>
</comment>
<keyword evidence="9" id="KW-1185">Reference proteome</keyword>
<protein>
    <recommendedName>
        <fullName evidence="7">FHA domain-containing protein</fullName>
    </recommendedName>
</protein>
<name>A0ABX5HNR5_9GAMM</name>
<dbReference type="Pfam" id="PF00082">
    <property type="entry name" value="Peptidase_S8"/>
    <property type="match status" value="1"/>
</dbReference>
<keyword evidence="6" id="KW-0732">Signal</keyword>
<feature type="active site" description="Charge relay system" evidence="5">
    <location>
        <position position="176"/>
    </location>
</feature>
<accession>A0ABX5HNR5</accession>
<sequence length="407" mass="44532">MFIIHPVVLVALLFLLSAPASLYAQGYSVAFKNFAEEVVFEQALNGFYQLQGATLKVQLAPRLIVKVARQTTNAELMTWAPDATQITDLFLMQQYRYVLLHFTENAQALQALDKLQQQPLITLVQPDLQQQRMKAASLLGDVTEQDLSLPFYLRLAQNKGLWPGRGGAGVTVAVIDDGFALQHPEFSQLHTRFYYDFSSKKIVNAGVSIDGVVGQHGTMIAGILFGAHNRKLPEGLVPNADFVGISQADTWTSHTLQSFYLAYLAKADVINCSWHTQWLLEPVQDVVDELSRYGRGGKGAAVIFAAGNEGQHIEARMHEASISSAIVVGANNTEGMPLKFSNFGGFVDFWAFGGPVISAAHNQDYSYFSGTSLAAAITTGYVALLLERDPSLSSAQLQSQLKQLTVE</sequence>
<dbReference type="InterPro" id="IPR050131">
    <property type="entry name" value="Peptidase_S8_subtilisin-like"/>
</dbReference>
<proteinExistence type="inferred from homology"/>
<reference evidence="8 9" key="1">
    <citation type="submission" date="2018-04" db="EMBL/GenBank/DDBJ databases">
        <title>Genomic sequence of a freshwater isolate of Shewanella morhuae.</title>
        <authorList>
            <person name="Castillo D.E."/>
            <person name="Gram L."/>
        </authorList>
    </citation>
    <scope>NUCLEOTIDE SEQUENCE [LARGE SCALE GENOMIC DNA]</scope>
    <source>
        <strain evidence="8 9">CW7</strain>
    </source>
</reference>
<keyword evidence="4 5" id="KW-0720">Serine protease</keyword>
<evidence type="ECO:0000313" key="9">
    <source>
        <dbReference type="Proteomes" id="UP000240506"/>
    </source>
</evidence>
<dbReference type="PROSITE" id="PS51892">
    <property type="entry name" value="SUBTILASE"/>
    <property type="match status" value="1"/>
</dbReference>
<feature type="chain" id="PRO_5046208175" description="FHA domain-containing protein" evidence="6">
    <location>
        <begin position="25"/>
        <end position="407"/>
    </location>
</feature>
<dbReference type="InterPro" id="IPR000253">
    <property type="entry name" value="FHA_dom"/>
</dbReference>
<evidence type="ECO:0000256" key="6">
    <source>
        <dbReference type="SAM" id="SignalP"/>
    </source>
</evidence>
<gene>
    <name evidence="8" type="ORF">C9I43_15620</name>
</gene>
<dbReference type="RefSeq" id="WP_107884366.1">
    <property type="nucleotide sequence ID" value="NZ_PYSG01000003.1"/>
</dbReference>